<keyword evidence="1" id="KW-0175">Coiled coil</keyword>
<protein>
    <submittedName>
        <fullName evidence="2">Uncharacterized protein conserved in bacteria</fullName>
    </submittedName>
</protein>
<dbReference type="InterPro" id="IPR027417">
    <property type="entry name" value="P-loop_NTPase"/>
</dbReference>
<dbReference type="RefSeq" id="WP_330376909.1">
    <property type="nucleotide sequence ID" value="NZ_CYXR01000024.1"/>
</dbReference>
<proteinExistence type="predicted"/>
<reference evidence="2 3" key="1">
    <citation type="submission" date="2015-09" db="EMBL/GenBank/DDBJ databases">
        <authorList>
            <consortium name="Pathogen Informatics"/>
        </authorList>
    </citation>
    <scope>NUCLEOTIDE SEQUENCE [LARGE SCALE GENOMIC DNA]</scope>
    <source>
        <strain evidence="2 3">2789STDY5834962</strain>
    </source>
</reference>
<accession>A0A173U6C4</accession>
<sequence>METLDNRQPFWAISKICLNNWHYIDRKILTLSEGINFFTGHSGSGKSTVIDAIQIVLYANTDGRGFFNKAAADDSDRTLIEYLRGMVNISENNESQYLRNKNFSSTIVIELEQTRTHEKQCVGVVFDVETATNEINRLFFWHRSGLLANAYRGEKRCLSTVEIREYLQRTFGEEAFYCGPSNERFRRQLYDVYLGGLDKEKFLRLFKRAIPFRMNIKLEEFVKEYICMEQDIQIEDLKESIMQYGRMRSKIESTMEEIEELKKIDGIYQDFDDKREKSRECDYRLTRLEMLRLQADIQGLHDKIKTREEGIKVQEHTKAELMRQSGELQKEHEELLLRLNNSGYKALEAELAGLNETLEHLGKSRASLTKTAQRLAAWKEQEITSNQTIWDIDKFEAGTISEGELTRLKENIAQMRAEIEEERRDTDSTLRQIKKEEREAKEELKELKQGRKAYPKELEEARLELQNRLQENCGKFVSVQILADLLEIRDERWHNAVEGYMGNNKLLLIVEPKYAKAAMDIYQEMDKKKFFRAAILDTEKVMEEEHIVRQGALAEEVKAKEKYVQSYINFFLGNVMKCENIEELRECRIGVTPDCMLYHSYRLQHINPENYTRRAYIGEISLRQRIRQLQKHCDELQEKRLPLAALVEEAKKLLELEAVPLPTEDYISQILDAKAIKGKETRKKDLLEKLQKLRAESVDTLEAQMKEVQERRDAKQKEITKTEKEIWKNGEEIEKFRNSIAESEFALSGIQKEFQENERFEKQFEEYLEAQKSRNYIYLKEASARQLQQLGKKKEEIYQELVAARSAYTKKYTQRNFSVVEEDNKVYQELLESLSCDNLETYRQAANEQAKAAVEHFKDDFVFKIRSAIREAYQRRDELNRIISRLDFGKDKYQFVITKNKGADGKYYKMFMDDTLQINPAQLSGSIENQMNLFTMEHEENYGDMMNELIGIFIPPENATHEELEEAKKNMDKYADYRTYLSFDMQQIVQGEEDMKIGLGKMIRKNSGGEGQNPLYVALLASFAQIYRINLSPKIHRNPTLRLVVLDEAFSKMDAEKVASCIALIRGLGFQAIISATNDKIQNYLENVDKTFVYANPNKRHISIQEFEKTEFAQLADEEEQG</sequence>
<dbReference type="SUPFAM" id="SSF52540">
    <property type="entry name" value="P-loop containing nucleoside triphosphate hydrolases"/>
    <property type="match status" value="1"/>
</dbReference>
<feature type="coiled-coil region" evidence="1">
    <location>
        <begin position="676"/>
        <end position="725"/>
    </location>
</feature>
<evidence type="ECO:0000256" key="1">
    <source>
        <dbReference type="SAM" id="Coils"/>
    </source>
</evidence>
<dbReference type="AlphaFoldDB" id="A0A173U6C4"/>
<gene>
    <name evidence="2" type="ORF">ERS852574_02729</name>
</gene>
<dbReference type="EMBL" id="CYXR01000024">
    <property type="protein sequence ID" value="CUN10602.1"/>
    <property type="molecule type" value="Genomic_DNA"/>
</dbReference>
<dbReference type="Gene3D" id="3.40.50.300">
    <property type="entry name" value="P-loop containing nucleotide triphosphate hydrolases"/>
    <property type="match status" value="1"/>
</dbReference>
<dbReference type="PANTHER" id="PTHR32182:SF0">
    <property type="entry name" value="DNA REPLICATION AND REPAIR PROTEIN RECF"/>
    <property type="match status" value="1"/>
</dbReference>
<dbReference type="GO" id="GO:0006302">
    <property type="term" value="P:double-strand break repair"/>
    <property type="evidence" value="ECO:0007669"/>
    <property type="project" value="TreeGrafter"/>
</dbReference>
<evidence type="ECO:0000313" key="2">
    <source>
        <dbReference type="EMBL" id="CUN10602.1"/>
    </source>
</evidence>
<feature type="coiled-coil region" evidence="1">
    <location>
        <begin position="311"/>
        <end position="364"/>
    </location>
</feature>
<dbReference type="Proteomes" id="UP000095727">
    <property type="component" value="Unassembled WGS sequence"/>
</dbReference>
<dbReference type="Pfam" id="PF13558">
    <property type="entry name" value="SbcC_Walker_B"/>
    <property type="match status" value="1"/>
</dbReference>
<organism evidence="2 3">
    <name type="scientific">Coprococcus comes</name>
    <dbReference type="NCBI Taxonomy" id="410072"/>
    <lineage>
        <taxon>Bacteria</taxon>
        <taxon>Bacillati</taxon>
        <taxon>Bacillota</taxon>
        <taxon>Clostridia</taxon>
        <taxon>Lachnospirales</taxon>
        <taxon>Lachnospiraceae</taxon>
        <taxon>Coprococcus</taxon>
    </lineage>
</organism>
<dbReference type="GO" id="GO:0000731">
    <property type="term" value="P:DNA synthesis involved in DNA repair"/>
    <property type="evidence" value="ECO:0007669"/>
    <property type="project" value="TreeGrafter"/>
</dbReference>
<name>A0A173U6C4_9FIRM</name>
<feature type="coiled-coil region" evidence="1">
    <location>
        <begin position="405"/>
        <end position="453"/>
    </location>
</feature>
<dbReference type="PANTHER" id="PTHR32182">
    <property type="entry name" value="DNA REPLICATION AND REPAIR PROTEIN RECF"/>
    <property type="match status" value="1"/>
</dbReference>
<feature type="coiled-coil region" evidence="1">
    <location>
        <begin position="750"/>
        <end position="800"/>
    </location>
</feature>
<evidence type="ECO:0000313" key="3">
    <source>
        <dbReference type="Proteomes" id="UP000095727"/>
    </source>
</evidence>
<dbReference type="Pfam" id="PF13555">
    <property type="entry name" value="AAA_29"/>
    <property type="match status" value="1"/>
</dbReference>